<dbReference type="InterPro" id="IPR000700">
    <property type="entry name" value="PAS-assoc_C"/>
</dbReference>
<dbReference type="InterPro" id="IPR000014">
    <property type="entry name" value="PAS"/>
</dbReference>
<reference evidence="5 6" key="1">
    <citation type="journal article" date="2024" name="Appl. Environ. Microbiol.">
        <title>Pontiella agarivorans sp. nov., a novel marine anaerobic bacterium capable of degrading macroalgal polysaccharides and fixing nitrogen.</title>
        <authorList>
            <person name="Liu N."/>
            <person name="Kivenson V."/>
            <person name="Peng X."/>
            <person name="Cui Z."/>
            <person name="Lankiewicz T.S."/>
            <person name="Gosselin K.M."/>
            <person name="English C.J."/>
            <person name="Blair E.M."/>
            <person name="O'Malley M.A."/>
            <person name="Valentine D.L."/>
        </authorList>
    </citation>
    <scope>NUCLEOTIDE SEQUENCE [LARGE SCALE GENOMIC DNA]</scope>
    <source>
        <strain evidence="5 6">NLcol2</strain>
    </source>
</reference>
<accession>A0ABU5MX56</accession>
<dbReference type="Pfam" id="PF00989">
    <property type="entry name" value="PAS"/>
    <property type="match status" value="1"/>
</dbReference>
<keyword evidence="6" id="KW-1185">Reference proteome</keyword>
<dbReference type="CDD" id="cd00130">
    <property type="entry name" value="PAS"/>
    <property type="match status" value="1"/>
</dbReference>
<gene>
    <name evidence="5" type="ORF">P9H32_08780</name>
</gene>
<feature type="domain" description="PAC" evidence="4">
    <location>
        <begin position="219"/>
        <end position="269"/>
    </location>
</feature>
<evidence type="ECO:0000259" key="2">
    <source>
        <dbReference type="PROSITE" id="PS50110"/>
    </source>
</evidence>
<evidence type="ECO:0000313" key="5">
    <source>
        <dbReference type="EMBL" id="MDZ8118723.1"/>
    </source>
</evidence>
<feature type="domain" description="Response regulatory" evidence="2">
    <location>
        <begin position="8"/>
        <end position="124"/>
    </location>
</feature>
<dbReference type="InterPro" id="IPR011006">
    <property type="entry name" value="CheY-like_superfamily"/>
</dbReference>
<keyword evidence="1" id="KW-0597">Phosphoprotein</keyword>
<organism evidence="5 6">
    <name type="scientific">Pontiella agarivorans</name>
    <dbReference type="NCBI Taxonomy" id="3038953"/>
    <lineage>
        <taxon>Bacteria</taxon>
        <taxon>Pseudomonadati</taxon>
        <taxon>Kiritimatiellota</taxon>
        <taxon>Kiritimatiellia</taxon>
        <taxon>Kiritimatiellales</taxon>
        <taxon>Pontiellaceae</taxon>
        <taxon>Pontiella</taxon>
    </lineage>
</organism>
<dbReference type="InterPro" id="IPR001789">
    <property type="entry name" value="Sig_transdc_resp-reg_receiver"/>
</dbReference>
<proteinExistence type="predicted"/>
<dbReference type="PROSITE" id="PS50112">
    <property type="entry name" value="PAS"/>
    <property type="match status" value="1"/>
</dbReference>
<dbReference type="CDD" id="cd00156">
    <property type="entry name" value="REC"/>
    <property type="match status" value="1"/>
</dbReference>
<evidence type="ECO:0000259" key="4">
    <source>
        <dbReference type="PROSITE" id="PS50113"/>
    </source>
</evidence>
<dbReference type="SUPFAM" id="SSF52172">
    <property type="entry name" value="CheY-like"/>
    <property type="match status" value="1"/>
</dbReference>
<dbReference type="Proteomes" id="UP001290861">
    <property type="component" value="Unassembled WGS sequence"/>
</dbReference>
<dbReference type="InterPro" id="IPR052155">
    <property type="entry name" value="Biofilm_reg_signaling"/>
</dbReference>
<dbReference type="RefSeq" id="WP_322608521.1">
    <property type="nucleotide sequence ID" value="NZ_JARVCO010000010.1"/>
</dbReference>
<dbReference type="Pfam" id="PF00072">
    <property type="entry name" value="Response_reg"/>
    <property type="match status" value="1"/>
</dbReference>
<dbReference type="PROSITE" id="PS50110">
    <property type="entry name" value="RESPONSE_REGULATORY"/>
    <property type="match status" value="1"/>
</dbReference>
<dbReference type="PANTHER" id="PTHR44757:SF2">
    <property type="entry name" value="BIOFILM ARCHITECTURE MAINTENANCE PROTEIN MBAA"/>
    <property type="match status" value="1"/>
</dbReference>
<dbReference type="SMART" id="SM00091">
    <property type="entry name" value="PAS"/>
    <property type="match status" value="1"/>
</dbReference>
<dbReference type="SUPFAM" id="SSF55785">
    <property type="entry name" value="PYP-like sensor domain (PAS domain)"/>
    <property type="match status" value="1"/>
</dbReference>
<evidence type="ECO:0000259" key="3">
    <source>
        <dbReference type="PROSITE" id="PS50112"/>
    </source>
</evidence>
<evidence type="ECO:0000256" key="1">
    <source>
        <dbReference type="PROSITE-ProRule" id="PRU00169"/>
    </source>
</evidence>
<dbReference type="SMART" id="SM00448">
    <property type="entry name" value="REC"/>
    <property type="match status" value="1"/>
</dbReference>
<dbReference type="InterPro" id="IPR035965">
    <property type="entry name" value="PAS-like_dom_sf"/>
</dbReference>
<dbReference type="PROSITE" id="PS50113">
    <property type="entry name" value="PAC"/>
    <property type="match status" value="1"/>
</dbReference>
<feature type="domain" description="PAS" evidence="3">
    <location>
        <begin position="142"/>
        <end position="212"/>
    </location>
</feature>
<dbReference type="EMBL" id="JARVCO010000010">
    <property type="protein sequence ID" value="MDZ8118723.1"/>
    <property type="molecule type" value="Genomic_DNA"/>
</dbReference>
<comment type="caution">
    <text evidence="5">The sequence shown here is derived from an EMBL/GenBank/DDBJ whole genome shotgun (WGS) entry which is preliminary data.</text>
</comment>
<protein>
    <submittedName>
        <fullName evidence="5">PAS domain S-box protein</fullName>
    </submittedName>
</protein>
<evidence type="ECO:0000313" key="6">
    <source>
        <dbReference type="Proteomes" id="UP001290861"/>
    </source>
</evidence>
<dbReference type="Gene3D" id="3.40.50.2300">
    <property type="match status" value="1"/>
</dbReference>
<feature type="modified residue" description="4-aspartylphosphate" evidence="1">
    <location>
        <position position="59"/>
    </location>
</feature>
<name>A0ABU5MX56_9BACT</name>
<dbReference type="Gene3D" id="3.30.450.20">
    <property type="entry name" value="PAS domain"/>
    <property type="match status" value="1"/>
</dbReference>
<dbReference type="PANTHER" id="PTHR44757">
    <property type="entry name" value="DIGUANYLATE CYCLASE DGCP"/>
    <property type="match status" value="1"/>
</dbReference>
<sequence>MMKPIDLRLLVVEDDPKDVELEIAELEANGFHCQWQRVETREAYLAGLCSEEYDLILSDYTLPAFDGLTALSLLLQQEKEIPFILVSGTVGEEFAINSLKAGATDYVLKERLSRLAPVVYRALEEQQERQERKRVEQQLRTVNARFRAIVETAKDAIITTDSQGFVKDWNPAAERVFGYTAQEMKGRLVTHMLPERNRKERFDSLRELVSGGGQKRFGNTVESTGLRQNGTEFPMDLSLASWTDSEEIYYTAIIRDITERKQVEESLRQHNLELEQFNKMATGRELRMIELKQEINGLCRELGREAPYA</sequence>
<dbReference type="InterPro" id="IPR013767">
    <property type="entry name" value="PAS_fold"/>
</dbReference>
<dbReference type="NCBIfam" id="TIGR00229">
    <property type="entry name" value="sensory_box"/>
    <property type="match status" value="1"/>
</dbReference>